<dbReference type="EMBL" id="MTHB01000036">
    <property type="protein sequence ID" value="OXC79546.1"/>
    <property type="molecule type" value="Genomic_DNA"/>
</dbReference>
<sequence length="41" mass="4253">MSDKLLKALHENGARVTPGWNDGRGDAAGVRCATLSADQGL</sequence>
<accession>A0A226X7V3</accession>
<evidence type="ECO:0000313" key="1">
    <source>
        <dbReference type="EMBL" id="OXC79546.1"/>
    </source>
</evidence>
<proteinExistence type="predicted"/>
<dbReference type="Proteomes" id="UP000214720">
    <property type="component" value="Unassembled WGS sequence"/>
</dbReference>
<protein>
    <submittedName>
        <fullName evidence="1">Uncharacterized protein</fullName>
    </submittedName>
</protein>
<dbReference type="AlphaFoldDB" id="A0A226X7V3"/>
<comment type="caution">
    <text evidence="1">The sequence shown here is derived from an EMBL/GenBank/DDBJ whole genome shotgun (WGS) entry which is preliminary data.</text>
</comment>
<name>A0A226X7V3_CABSO</name>
<reference evidence="2" key="1">
    <citation type="submission" date="2017-01" db="EMBL/GenBank/DDBJ databases">
        <title>Genome Analysis of Deinococcus marmoris KOPRI26562.</title>
        <authorList>
            <person name="Kim J.H."/>
            <person name="Oh H.-M."/>
        </authorList>
    </citation>
    <scope>NUCLEOTIDE SEQUENCE [LARGE SCALE GENOMIC DNA]</scope>
    <source>
        <strain evidence="2">PAMC 26633</strain>
    </source>
</reference>
<organism evidence="1 2">
    <name type="scientific">Caballeronia sordidicola</name>
    <name type="common">Burkholderia sordidicola</name>
    <dbReference type="NCBI Taxonomy" id="196367"/>
    <lineage>
        <taxon>Bacteria</taxon>
        <taxon>Pseudomonadati</taxon>
        <taxon>Pseudomonadota</taxon>
        <taxon>Betaproteobacteria</taxon>
        <taxon>Burkholderiales</taxon>
        <taxon>Burkholderiaceae</taxon>
        <taxon>Caballeronia</taxon>
    </lineage>
</organism>
<evidence type="ECO:0000313" key="2">
    <source>
        <dbReference type="Proteomes" id="UP000214720"/>
    </source>
</evidence>
<gene>
    <name evidence="1" type="ORF">BSU04_06335</name>
</gene>